<feature type="region of interest" description="Disordered" evidence="1">
    <location>
        <begin position="291"/>
        <end position="320"/>
    </location>
</feature>
<evidence type="ECO:0000313" key="3">
    <source>
        <dbReference type="Proteomes" id="UP001301653"/>
    </source>
</evidence>
<gene>
    <name evidence="2" type="ORF">VA603_15135</name>
</gene>
<organism evidence="2 3">
    <name type="scientific">Stenotrophomonas capsici</name>
    <dbReference type="NCBI Taxonomy" id="3110230"/>
    <lineage>
        <taxon>Bacteria</taxon>
        <taxon>Pseudomonadati</taxon>
        <taxon>Pseudomonadota</taxon>
        <taxon>Gammaproteobacteria</taxon>
        <taxon>Lysobacterales</taxon>
        <taxon>Lysobacteraceae</taxon>
        <taxon>Stenotrophomonas</taxon>
    </lineage>
</organism>
<dbReference type="Proteomes" id="UP001301653">
    <property type="component" value="Unassembled WGS sequence"/>
</dbReference>
<reference evidence="2 3" key="1">
    <citation type="submission" date="2023-12" db="EMBL/GenBank/DDBJ databases">
        <title>Stenotrophomonas guangdongensis sp. nov., isolated from wilted pepper plants (Capsicum annuum).</title>
        <authorList>
            <person name="Qiu M."/>
            <person name="Li Y."/>
            <person name="Liu Q."/>
            <person name="Zhang X."/>
            <person name="Huang Y."/>
            <person name="Guo R."/>
            <person name="Hu M."/>
            <person name="Zhou J."/>
            <person name="Zhou X."/>
        </authorList>
    </citation>
    <scope>NUCLEOTIDE SEQUENCE [LARGE SCALE GENOMIC DNA]</scope>
    <source>
        <strain evidence="2 3">MH1</strain>
    </source>
</reference>
<dbReference type="Gene3D" id="1.25.40.10">
    <property type="entry name" value="Tetratricopeptide repeat domain"/>
    <property type="match status" value="1"/>
</dbReference>
<evidence type="ECO:0008006" key="4">
    <source>
        <dbReference type="Google" id="ProtNLM"/>
    </source>
</evidence>
<dbReference type="InterPro" id="IPR011990">
    <property type="entry name" value="TPR-like_helical_dom_sf"/>
</dbReference>
<evidence type="ECO:0000313" key="2">
    <source>
        <dbReference type="EMBL" id="MEA5668881.1"/>
    </source>
</evidence>
<dbReference type="RefSeq" id="WP_323439339.1">
    <property type="nucleotide sequence ID" value="NZ_JAYFUH010000249.1"/>
</dbReference>
<sequence length="320" mass="35585">MNDTPDELEQIHHRAYAAVDDGALEDAARDFGTLLQHHPDNRYYHYMQGLVHKYLLDWPTSLRHNLQAIALNEEHGQAEHWNAAIAATALGRWDTVRELWTACGIALPGTEGPIDGDFGVAVVLLNPWQGGETVFVRRVDPVRARVLNVPLPESGHRFGDIVLHDGASTGSRFDGEREVHVFNQLGRLVPSAFQTFVVFVRADGQDDLDALLRATVPGIGHAEDWTRSIRHYCLRCSYGAPHQHAAQEDAAWQAERNLGVAAQSRRSVEKLLRDWADGHAGRHVDAIETRECAPPAPVAGSAWWQSPEDEGEEDDADEEE</sequence>
<protein>
    <recommendedName>
        <fullName evidence="4">Tetratricopeptide repeat protein</fullName>
    </recommendedName>
</protein>
<dbReference type="SUPFAM" id="SSF48452">
    <property type="entry name" value="TPR-like"/>
    <property type="match status" value="1"/>
</dbReference>
<feature type="compositionally biased region" description="Acidic residues" evidence="1">
    <location>
        <begin position="307"/>
        <end position="320"/>
    </location>
</feature>
<dbReference type="EMBL" id="JAYFUH010000249">
    <property type="protein sequence ID" value="MEA5668881.1"/>
    <property type="molecule type" value="Genomic_DNA"/>
</dbReference>
<keyword evidence="3" id="KW-1185">Reference proteome</keyword>
<comment type="caution">
    <text evidence="2">The sequence shown here is derived from an EMBL/GenBank/DDBJ whole genome shotgun (WGS) entry which is preliminary data.</text>
</comment>
<proteinExistence type="predicted"/>
<accession>A0ABU5V6B1</accession>
<name>A0ABU5V6B1_9GAMM</name>
<evidence type="ECO:0000256" key="1">
    <source>
        <dbReference type="SAM" id="MobiDB-lite"/>
    </source>
</evidence>